<comment type="caution">
    <text evidence="1">The sequence shown here is derived from an EMBL/GenBank/DDBJ whole genome shotgun (WGS) entry which is preliminary data.</text>
</comment>
<name>A0AAV9GXQ8_9PEZI</name>
<reference evidence="1" key="1">
    <citation type="journal article" date="2023" name="Mol. Phylogenet. Evol.">
        <title>Genome-scale phylogeny and comparative genomics of the fungal order Sordariales.</title>
        <authorList>
            <person name="Hensen N."/>
            <person name="Bonometti L."/>
            <person name="Westerberg I."/>
            <person name="Brannstrom I.O."/>
            <person name="Guillou S."/>
            <person name="Cros-Aarteil S."/>
            <person name="Calhoun S."/>
            <person name="Haridas S."/>
            <person name="Kuo A."/>
            <person name="Mondo S."/>
            <person name="Pangilinan J."/>
            <person name="Riley R."/>
            <person name="LaButti K."/>
            <person name="Andreopoulos B."/>
            <person name="Lipzen A."/>
            <person name="Chen C."/>
            <person name="Yan M."/>
            <person name="Daum C."/>
            <person name="Ng V."/>
            <person name="Clum A."/>
            <person name="Steindorff A."/>
            <person name="Ohm R.A."/>
            <person name="Martin F."/>
            <person name="Silar P."/>
            <person name="Natvig D.O."/>
            <person name="Lalanne C."/>
            <person name="Gautier V."/>
            <person name="Ament-Velasquez S.L."/>
            <person name="Kruys A."/>
            <person name="Hutchinson M.I."/>
            <person name="Powell A.J."/>
            <person name="Barry K."/>
            <person name="Miller A.N."/>
            <person name="Grigoriev I.V."/>
            <person name="Debuchy R."/>
            <person name="Gladieux P."/>
            <person name="Hiltunen Thoren M."/>
            <person name="Johannesson H."/>
        </authorList>
    </citation>
    <scope>NUCLEOTIDE SEQUENCE</scope>
    <source>
        <strain evidence="1">PSN243</strain>
    </source>
</reference>
<proteinExistence type="predicted"/>
<gene>
    <name evidence="1" type="ORF">QBC34DRAFT_28834</name>
</gene>
<dbReference type="Proteomes" id="UP001321760">
    <property type="component" value="Unassembled WGS sequence"/>
</dbReference>
<sequence>MQSTESAAASLGSRMLDEIDETNLEEILSSLRTGFTATTATKTEQIDDADDATGYTSNLSAGRLREYPIPRLDGVVQRHFRATQSAPLALTGRYHELLYVLIASLIAAPHSKSVSIIDFEGSFEILRLLATPLAVQGGSPTTTKRLRRADLDHVHFLRSAPGDAAHVAACVASMEEYMLYAPHCSRDREWWGAVVIGGGLNPADTSGAGHVCVVTDRKGWMKVERAEVPPFWDVTVEGALAERENRQQAVEEAGWVASSPWGNVVFGGVHQGR</sequence>
<reference evidence="1" key="2">
    <citation type="submission" date="2023-05" db="EMBL/GenBank/DDBJ databases">
        <authorList>
            <consortium name="Lawrence Berkeley National Laboratory"/>
            <person name="Steindorff A."/>
            <person name="Hensen N."/>
            <person name="Bonometti L."/>
            <person name="Westerberg I."/>
            <person name="Brannstrom I.O."/>
            <person name="Guillou S."/>
            <person name="Cros-Aarteil S."/>
            <person name="Calhoun S."/>
            <person name="Haridas S."/>
            <person name="Kuo A."/>
            <person name="Mondo S."/>
            <person name="Pangilinan J."/>
            <person name="Riley R."/>
            <person name="Labutti K."/>
            <person name="Andreopoulos B."/>
            <person name="Lipzen A."/>
            <person name="Chen C."/>
            <person name="Yanf M."/>
            <person name="Daum C."/>
            <person name="Ng V."/>
            <person name="Clum A."/>
            <person name="Ohm R."/>
            <person name="Martin F."/>
            <person name="Silar P."/>
            <person name="Natvig D."/>
            <person name="Lalanne C."/>
            <person name="Gautier V."/>
            <person name="Ament-Velasquez S.L."/>
            <person name="Kruys A."/>
            <person name="Hutchinson M.I."/>
            <person name="Powell A.J."/>
            <person name="Barry K."/>
            <person name="Miller A.N."/>
            <person name="Grigoriev I.V."/>
            <person name="Debuchy R."/>
            <person name="Gladieux P."/>
            <person name="Thoren M.H."/>
            <person name="Johannesson H."/>
        </authorList>
    </citation>
    <scope>NUCLEOTIDE SEQUENCE</scope>
    <source>
        <strain evidence="1">PSN243</strain>
    </source>
</reference>
<evidence type="ECO:0000313" key="1">
    <source>
        <dbReference type="EMBL" id="KAK4452699.1"/>
    </source>
</evidence>
<keyword evidence="2" id="KW-1185">Reference proteome</keyword>
<accession>A0AAV9GXQ8</accession>
<evidence type="ECO:0000313" key="2">
    <source>
        <dbReference type="Proteomes" id="UP001321760"/>
    </source>
</evidence>
<protein>
    <submittedName>
        <fullName evidence="1">Uncharacterized protein</fullName>
    </submittedName>
</protein>
<dbReference type="AlphaFoldDB" id="A0AAV9GXQ8"/>
<organism evidence="1 2">
    <name type="scientific">Podospora aff. communis PSN243</name>
    <dbReference type="NCBI Taxonomy" id="3040156"/>
    <lineage>
        <taxon>Eukaryota</taxon>
        <taxon>Fungi</taxon>
        <taxon>Dikarya</taxon>
        <taxon>Ascomycota</taxon>
        <taxon>Pezizomycotina</taxon>
        <taxon>Sordariomycetes</taxon>
        <taxon>Sordariomycetidae</taxon>
        <taxon>Sordariales</taxon>
        <taxon>Podosporaceae</taxon>
        <taxon>Podospora</taxon>
    </lineage>
</organism>
<dbReference type="EMBL" id="MU865923">
    <property type="protein sequence ID" value="KAK4452699.1"/>
    <property type="molecule type" value="Genomic_DNA"/>
</dbReference>